<sequence>MAIRQEEKPVYDERVKDILQGLAEGLTRDELAEMFGHANYKTLDIYMRRRNFTWDSAKQTYVPKLPAIKDQHKKVLPTTKAGIVIEMLKQKDVDIDEVCKKAGFKDHRELAEYMSAKGYVWSPNEGNYVKKTGKIEIAKPESHSINIVPEEKDERKETKGQPIDNELLSKLQYYLPLLEMLEKNKEKLLELIVPTGPSNTIPRYIVPGRTSGKTIQMSDRLQDLAVEFCNQRNIKQRELFEVALIEFFKRYGYEYEIESLLRSN</sequence>
<accession>A0ABT5W7E9</accession>
<organism evidence="1 2">
    <name type="scientific">Anoxybacteroides rupiense</name>
    <dbReference type="NCBI Taxonomy" id="311460"/>
    <lineage>
        <taxon>Bacteria</taxon>
        <taxon>Bacillati</taxon>
        <taxon>Bacillota</taxon>
        <taxon>Bacilli</taxon>
        <taxon>Bacillales</taxon>
        <taxon>Anoxybacillaceae</taxon>
        <taxon>Anoxybacteroides</taxon>
    </lineage>
</organism>
<protein>
    <submittedName>
        <fullName evidence="1">Uncharacterized protein</fullName>
    </submittedName>
</protein>
<gene>
    <name evidence="1" type="ORF">PNH38_15500</name>
</gene>
<keyword evidence="2" id="KW-1185">Reference proteome</keyword>
<dbReference type="Proteomes" id="UP001213979">
    <property type="component" value="Unassembled WGS sequence"/>
</dbReference>
<name>A0ABT5W7E9_9BACL</name>
<dbReference type="EMBL" id="JAQOTG010000020">
    <property type="protein sequence ID" value="MDE8565263.1"/>
    <property type="molecule type" value="Genomic_DNA"/>
</dbReference>
<dbReference type="RefSeq" id="WP_236546364.1">
    <property type="nucleotide sequence ID" value="NZ_JAQOTG010000020.1"/>
</dbReference>
<comment type="caution">
    <text evidence="1">The sequence shown here is derived from an EMBL/GenBank/DDBJ whole genome shotgun (WGS) entry which is preliminary data.</text>
</comment>
<evidence type="ECO:0000313" key="2">
    <source>
        <dbReference type="Proteomes" id="UP001213979"/>
    </source>
</evidence>
<evidence type="ECO:0000313" key="1">
    <source>
        <dbReference type="EMBL" id="MDE8565263.1"/>
    </source>
</evidence>
<proteinExistence type="predicted"/>
<reference evidence="1 2" key="1">
    <citation type="submission" date="2023-01" db="EMBL/GenBank/DDBJ databases">
        <title>Genome-based reclassification of Anoxybacillus geothermalis as a later heterotypic synonym of Anoxybacillus rupiensis.</title>
        <authorList>
            <person name="Inan Bektas K."/>
            <person name="Canakci S."/>
            <person name="Belduz A.A."/>
            <person name="Guler H.H."/>
        </authorList>
    </citation>
    <scope>NUCLEOTIDE SEQUENCE [LARGE SCALE GENOMIC DNA]</scope>
    <source>
        <strain evidence="1 2">DSM 17127</strain>
    </source>
</reference>